<evidence type="ECO:0000256" key="8">
    <source>
        <dbReference type="SAM" id="MobiDB-lite"/>
    </source>
</evidence>
<feature type="active site" description="Proton donor" evidence="7">
    <location>
        <position position="227"/>
    </location>
</feature>
<dbReference type="InterPro" id="IPR036959">
    <property type="entry name" value="Peptidase_C12_UCH_sf"/>
</dbReference>
<feature type="region of interest" description="Disordered" evidence="8">
    <location>
        <begin position="1"/>
        <end position="31"/>
    </location>
</feature>
<dbReference type="Pfam" id="PF01088">
    <property type="entry name" value="Peptidase_C12"/>
    <property type="match status" value="1"/>
</dbReference>
<evidence type="ECO:0000313" key="11">
    <source>
        <dbReference type="Proteomes" id="UP001358417"/>
    </source>
</evidence>
<evidence type="ECO:0000259" key="9">
    <source>
        <dbReference type="PROSITE" id="PS52048"/>
    </source>
</evidence>
<dbReference type="PROSITE" id="PS52048">
    <property type="entry name" value="UCH_DOMAIN"/>
    <property type="match status" value="1"/>
</dbReference>
<dbReference type="GO" id="GO:0016579">
    <property type="term" value="P:protein deubiquitination"/>
    <property type="evidence" value="ECO:0007669"/>
    <property type="project" value="TreeGrafter"/>
</dbReference>
<dbReference type="SUPFAM" id="SSF54001">
    <property type="entry name" value="Cysteine proteinases"/>
    <property type="match status" value="1"/>
</dbReference>
<feature type="domain" description="UCH catalytic" evidence="9">
    <location>
        <begin position="40"/>
        <end position="289"/>
    </location>
</feature>
<feature type="active site" description="Nucleophile" evidence="7">
    <location>
        <position position="118"/>
    </location>
</feature>
<dbReference type="Proteomes" id="UP001358417">
    <property type="component" value="Unassembled WGS sequence"/>
</dbReference>
<feature type="site" description="Transition state stabilizer" evidence="7">
    <location>
        <position position="112"/>
    </location>
</feature>
<gene>
    <name evidence="10" type="ORF">LTR84_004301</name>
</gene>
<dbReference type="RefSeq" id="XP_064704417.1">
    <property type="nucleotide sequence ID" value="XM_064847878.1"/>
</dbReference>
<evidence type="ECO:0000256" key="4">
    <source>
        <dbReference type="ARBA" id="ARBA00022786"/>
    </source>
</evidence>
<name>A0AAV9N8P8_9EURO</name>
<evidence type="ECO:0000256" key="3">
    <source>
        <dbReference type="ARBA" id="ARBA00022670"/>
    </source>
</evidence>
<dbReference type="PANTHER" id="PTHR10589">
    <property type="entry name" value="UBIQUITIN CARBOXYL-TERMINAL HYDROLASE"/>
    <property type="match status" value="1"/>
</dbReference>
<keyword evidence="4 7" id="KW-0833">Ubl conjugation pathway</keyword>
<keyword evidence="5 7" id="KW-0378">Hydrolase</keyword>
<keyword evidence="3 7" id="KW-0645">Protease</keyword>
<dbReference type="GeneID" id="89972479"/>
<dbReference type="GO" id="GO:0005737">
    <property type="term" value="C:cytoplasm"/>
    <property type="evidence" value="ECO:0007669"/>
    <property type="project" value="TreeGrafter"/>
</dbReference>
<protein>
    <recommendedName>
        <fullName evidence="2 7">ubiquitinyl hydrolase 1</fullName>
        <ecNumber evidence="2 7">3.4.19.12</ecNumber>
    </recommendedName>
</protein>
<evidence type="ECO:0000256" key="1">
    <source>
        <dbReference type="ARBA" id="ARBA00000707"/>
    </source>
</evidence>
<accession>A0AAV9N8P8</accession>
<dbReference type="EMBL" id="JAVRRD010000019">
    <property type="protein sequence ID" value="KAK5049372.1"/>
    <property type="molecule type" value="Genomic_DNA"/>
</dbReference>
<evidence type="ECO:0000313" key="10">
    <source>
        <dbReference type="EMBL" id="KAK5049372.1"/>
    </source>
</evidence>
<feature type="compositionally biased region" description="Polar residues" evidence="8">
    <location>
        <begin position="22"/>
        <end position="31"/>
    </location>
</feature>
<keyword evidence="11" id="KW-1185">Reference proteome</keyword>
<dbReference type="Gene3D" id="3.40.532.10">
    <property type="entry name" value="Peptidase C12, ubiquitin carboxyl-terminal hydrolase"/>
    <property type="match status" value="1"/>
</dbReference>
<dbReference type="GO" id="GO:0006511">
    <property type="term" value="P:ubiquitin-dependent protein catabolic process"/>
    <property type="evidence" value="ECO:0007669"/>
    <property type="project" value="UniProtKB-UniRule"/>
</dbReference>
<keyword evidence="6 7" id="KW-0788">Thiol protease</keyword>
<evidence type="ECO:0000256" key="5">
    <source>
        <dbReference type="ARBA" id="ARBA00022801"/>
    </source>
</evidence>
<evidence type="ECO:0000256" key="6">
    <source>
        <dbReference type="ARBA" id="ARBA00022807"/>
    </source>
</evidence>
<evidence type="ECO:0000256" key="7">
    <source>
        <dbReference type="PROSITE-ProRule" id="PRU01393"/>
    </source>
</evidence>
<dbReference type="EC" id="3.4.19.12" evidence="2 7"/>
<feature type="site" description="Important for enzyme activity" evidence="7">
    <location>
        <position position="242"/>
    </location>
</feature>
<organism evidence="10 11">
    <name type="scientific">Exophiala bonariae</name>
    <dbReference type="NCBI Taxonomy" id="1690606"/>
    <lineage>
        <taxon>Eukaryota</taxon>
        <taxon>Fungi</taxon>
        <taxon>Dikarya</taxon>
        <taxon>Ascomycota</taxon>
        <taxon>Pezizomycotina</taxon>
        <taxon>Eurotiomycetes</taxon>
        <taxon>Chaetothyriomycetidae</taxon>
        <taxon>Chaetothyriales</taxon>
        <taxon>Herpotrichiellaceae</taxon>
        <taxon>Exophiala</taxon>
    </lineage>
</organism>
<sequence length="332" mass="36821">MPSLKQDCSIDSASTAKDDSSVAGTDLQQGSHNSSHSWAGWAELENDPLIFGTLLLEWGVSNIQVNEVVPLESVFDHPSNQTYGLVFLSPWAAPLSDNSIKKAPKGVWFANQTSSFSCATVALMNIINNQDTLDLGEKLNAFRAKTADMSPVDRGFALDHFDHARDVHNSFSTKFDQMVVDVRLKQDAVAHEKQKKKAAATANSKRPRKKAKIEEEYEDDEDDAGFHFVAYVPVGGSVWRMDGMEPLPRKVGEVSDGVDWIMMVLPELQATWESASNTSMEFSLLSLTVRTESSTMKADEEKMARVREDWGPFIAHMVKLHAEKGDLKQKTA</sequence>
<comment type="similarity">
    <text evidence="7">Belongs to the peptidase C12 family.</text>
</comment>
<dbReference type="PANTHER" id="PTHR10589:SF29">
    <property type="entry name" value="UBIQUITIN CARBOXYL-TERMINAL HYDROLASE"/>
    <property type="match status" value="1"/>
</dbReference>
<dbReference type="InterPro" id="IPR001578">
    <property type="entry name" value="Peptidase_C12_UCH"/>
</dbReference>
<comment type="catalytic activity">
    <reaction evidence="1 7">
        <text>Thiol-dependent hydrolysis of ester, thioester, amide, peptide and isopeptide bonds formed by the C-terminal Gly of ubiquitin (a 76-residue protein attached to proteins as an intracellular targeting signal).</text>
        <dbReference type="EC" id="3.4.19.12"/>
    </reaction>
</comment>
<dbReference type="GO" id="GO:0004843">
    <property type="term" value="F:cysteine-type deubiquitinase activity"/>
    <property type="evidence" value="ECO:0007669"/>
    <property type="project" value="UniProtKB-UniRule"/>
</dbReference>
<evidence type="ECO:0000256" key="2">
    <source>
        <dbReference type="ARBA" id="ARBA00012759"/>
    </source>
</evidence>
<reference evidence="10 11" key="1">
    <citation type="submission" date="2023-08" db="EMBL/GenBank/DDBJ databases">
        <title>Black Yeasts Isolated from many extreme environments.</title>
        <authorList>
            <person name="Coleine C."/>
            <person name="Stajich J.E."/>
            <person name="Selbmann L."/>
        </authorList>
    </citation>
    <scope>NUCLEOTIDE SEQUENCE [LARGE SCALE GENOMIC DNA]</scope>
    <source>
        <strain evidence="10 11">CCFEE 5792</strain>
    </source>
</reference>
<proteinExistence type="inferred from homology"/>
<feature type="region of interest" description="Disordered" evidence="8">
    <location>
        <begin position="193"/>
        <end position="217"/>
    </location>
</feature>
<dbReference type="InterPro" id="IPR038765">
    <property type="entry name" value="Papain-like_cys_pep_sf"/>
</dbReference>
<comment type="caution">
    <text evidence="10">The sequence shown here is derived from an EMBL/GenBank/DDBJ whole genome shotgun (WGS) entry which is preliminary data.</text>
</comment>
<dbReference type="AlphaFoldDB" id="A0AAV9N8P8"/>